<accession>A0ABS5T022</accession>
<evidence type="ECO:0000256" key="1">
    <source>
        <dbReference type="ARBA" id="ARBA00010426"/>
    </source>
</evidence>
<dbReference type="Gene3D" id="3.20.20.30">
    <property type="entry name" value="Luciferase-like domain"/>
    <property type="match status" value="1"/>
</dbReference>
<comment type="caution">
    <text evidence="6">The sequence shown here is derived from an EMBL/GenBank/DDBJ whole genome shotgun (WGS) entry which is preliminary data.</text>
</comment>
<reference evidence="6 7" key="1">
    <citation type="submission" date="2020-04" db="EMBL/GenBank/DDBJ databases">
        <title>Genome sequencing of Rosenbergiella species.</title>
        <authorList>
            <person name="Alvarez-Perez S."/>
            <person name="Lievens B."/>
        </authorList>
    </citation>
    <scope>NUCLEOTIDE SEQUENCE [LARGE SCALE GENOMIC DNA]</scope>
    <source>
        <strain evidence="6 7">S61</strain>
    </source>
</reference>
<dbReference type="InterPro" id="IPR036661">
    <property type="entry name" value="Luciferase-like_sf"/>
</dbReference>
<evidence type="ECO:0000259" key="5">
    <source>
        <dbReference type="Pfam" id="PF00296"/>
    </source>
</evidence>
<dbReference type="Proteomes" id="UP000790096">
    <property type="component" value="Unassembled WGS sequence"/>
</dbReference>
<dbReference type="RefSeq" id="WP_214238306.1">
    <property type="nucleotide sequence ID" value="NZ_JABBFR010000038.1"/>
</dbReference>
<protein>
    <submittedName>
        <fullName evidence="6">LLM class flavin-dependent oxidoreductase</fullName>
    </submittedName>
</protein>
<sequence>MSFNIKFGAFIPPFYHPNMNPTVAIDDEVDFIKFLEKKGFKEAWIGEHHSGGYELISSPEIFIAHAAAKTKTIKLGTGVISLPYHNPLLVADRIVLLDHLTKGRSILGVGPGALVSDAHILGVDPLKSRDIMTESLLVINKLLNGDAVTIKNEYFELNDARLQLLPWSEEGIEIAVAGVSSDAGPKLAGSLNCSLISSANLAKLKPHWNSYCNASSLEDSNVNRKKWRIAAPMFIAESMSEAIEKTKIGLLDWLHYFQKVTTLKLINEETTHSEAVEIINKSGFGVIGTVNDAKKFINKIHIESGGFGTFLCTKHTWSDSKSIKESYNYIAEELIPYFSNMTSAQINSDRWNNINHKAFIEKMDVAINNHTVEKK</sequence>
<organism evidence="6 7">
    <name type="scientific">Rosenbergiella gaditana</name>
    <dbReference type="NCBI Taxonomy" id="2726987"/>
    <lineage>
        <taxon>Bacteria</taxon>
        <taxon>Pseudomonadati</taxon>
        <taxon>Pseudomonadota</taxon>
        <taxon>Gammaproteobacteria</taxon>
        <taxon>Enterobacterales</taxon>
        <taxon>Erwiniaceae</taxon>
        <taxon>Rosenbergiella</taxon>
    </lineage>
</organism>
<evidence type="ECO:0000256" key="2">
    <source>
        <dbReference type="ARBA" id="ARBA00022630"/>
    </source>
</evidence>
<keyword evidence="4" id="KW-0503">Monooxygenase</keyword>
<dbReference type="EMBL" id="JABBFR010000038">
    <property type="protein sequence ID" value="MBT0725701.1"/>
    <property type="molecule type" value="Genomic_DNA"/>
</dbReference>
<evidence type="ECO:0000313" key="6">
    <source>
        <dbReference type="EMBL" id="MBT0725701.1"/>
    </source>
</evidence>
<dbReference type="PANTHER" id="PTHR30137:SF16">
    <property type="entry name" value="BLL0895 PROTEIN"/>
    <property type="match status" value="1"/>
</dbReference>
<dbReference type="SUPFAM" id="SSF51679">
    <property type="entry name" value="Bacterial luciferase-like"/>
    <property type="match status" value="1"/>
</dbReference>
<comment type="similarity">
    <text evidence="1">Belongs to the bacterial luciferase oxidoreductase family.</text>
</comment>
<dbReference type="PANTHER" id="PTHR30137">
    <property type="entry name" value="LUCIFERASE-LIKE MONOOXYGENASE"/>
    <property type="match status" value="1"/>
</dbReference>
<dbReference type="Pfam" id="PF00296">
    <property type="entry name" value="Bac_luciferase"/>
    <property type="match status" value="1"/>
</dbReference>
<gene>
    <name evidence="6" type="ORF">HH682_15040</name>
</gene>
<name>A0ABS5T022_9GAMM</name>
<dbReference type="InterPro" id="IPR011251">
    <property type="entry name" value="Luciferase-like_dom"/>
</dbReference>
<keyword evidence="7" id="KW-1185">Reference proteome</keyword>
<dbReference type="InterPro" id="IPR050766">
    <property type="entry name" value="Bact_Lucif_Oxidored"/>
</dbReference>
<feature type="domain" description="Luciferase-like" evidence="5">
    <location>
        <begin position="6"/>
        <end position="273"/>
    </location>
</feature>
<evidence type="ECO:0000256" key="4">
    <source>
        <dbReference type="ARBA" id="ARBA00023033"/>
    </source>
</evidence>
<evidence type="ECO:0000313" key="7">
    <source>
        <dbReference type="Proteomes" id="UP000790096"/>
    </source>
</evidence>
<proteinExistence type="inferred from homology"/>
<keyword evidence="2" id="KW-0285">Flavoprotein</keyword>
<keyword evidence="3" id="KW-0560">Oxidoreductase</keyword>
<evidence type="ECO:0000256" key="3">
    <source>
        <dbReference type="ARBA" id="ARBA00023002"/>
    </source>
</evidence>